<evidence type="ECO:0000256" key="3">
    <source>
        <dbReference type="SAM" id="Coils"/>
    </source>
</evidence>
<proteinExistence type="predicted"/>
<feature type="repeat" description="TPR" evidence="2">
    <location>
        <begin position="808"/>
        <end position="841"/>
    </location>
</feature>
<feature type="repeat" description="TPR" evidence="2">
    <location>
        <begin position="1090"/>
        <end position="1123"/>
    </location>
</feature>
<feature type="repeat" description="TPR" evidence="2">
    <location>
        <begin position="1137"/>
        <end position="1170"/>
    </location>
</feature>
<feature type="repeat" description="TPR" evidence="2">
    <location>
        <begin position="996"/>
        <end position="1029"/>
    </location>
</feature>
<dbReference type="Gene3D" id="1.25.40.10">
    <property type="entry name" value="Tetratricopeptide repeat domain"/>
    <property type="match status" value="4"/>
</dbReference>
<dbReference type="Proteomes" id="UP001273136">
    <property type="component" value="Unassembled WGS sequence"/>
</dbReference>
<feature type="repeat" description="TPR" evidence="2">
    <location>
        <begin position="949"/>
        <end position="982"/>
    </location>
</feature>
<keyword evidence="1" id="KW-0677">Repeat</keyword>
<dbReference type="Pfam" id="PF13271">
    <property type="entry name" value="DUF4062"/>
    <property type="match status" value="1"/>
</dbReference>
<accession>A0AAE4MCU5</accession>
<dbReference type="InterPro" id="IPR011990">
    <property type="entry name" value="TPR-like_helical_dom_sf"/>
</dbReference>
<dbReference type="PANTHER" id="PTHR19860:SF40">
    <property type="entry name" value="WD40 REPEAT-CONTAINING PROTEIN"/>
    <property type="match status" value="1"/>
</dbReference>
<dbReference type="InterPro" id="IPR051191">
    <property type="entry name" value="DCAF12"/>
</dbReference>
<dbReference type="InterPro" id="IPR025139">
    <property type="entry name" value="DUF4062"/>
</dbReference>
<dbReference type="SUPFAM" id="SSF48452">
    <property type="entry name" value="TPR-like"/>
    <property type="match status" value="1"/>
</dbReference>
<evidence type="ECO:0000256" key="1">
    <source>
        <dbReference type="ARBA" id="ARBA00022737"/>
    </source>
</evidence>
<keyword evidence="3" id="KW-0175">Coiled coil</keyword>
<evidence type="ECO:0000259" key="5">
    <source>
        <dbReference type="Pfam" id="PF24883"/>
    </source>
</evidence>
<organism evidence="6 7">
    <name type="scientific">Methanorbis furvi</name>
    <dbReference type="NCBI Taxonomy" id="3028299"/>
    <lineage>
        <taxon>Archaea</taxon>
        <taxon>Methanobacteriati</taxon>
        <taxon>Methanobacteriota</taxon>
        <taxon>Stenosarchaea group</taxon>
        <taxon>Methanomicrobia</taxon>
        <taxon>Methanomicrobiales</taxon>
        <taxon>Methanocorpusculaceae</taxon>
        <taxon>Methanorbis</taxon>
    </lineage>
</organism>
<dbReference type="PANTHER" id="PTHR19860">
    <property type="entry name" value="DDB1- AND CUL4-ASSOCIATED FACTOR 12-RELATED"/>
    <property type="match status" value="1"/>
</dbReference>
<name>A0AAE4MCU5_9EURY</name>
<keyword evidence="2" id="KW-0802">TPR repeat</keyword>
<dbReference type="Pfam" id="PF13424">
    <property type="entry name" value="TPR_12"/>
    <property type="match status" value="3"/>
</dbReference>
<sequence>MASSIRQEYTFPFSKSIFVSSTFKDMQKERDVLHRRVVPELNEFARKYGGSVRFTDLRWGVNTTDLESNEGAKKVLKVCLDEINRCRPYMIVLLGDRYGSTFERKLINTSAEKIQFSSSSEIDEEISMTELEIRFGALENPDQLDRCLFYFRKPLPEGRMTEEQKKMYYGEKEDREKIEKLKKTIMDKGGRICTYHVKWDEEEGITGLDAFAQKITEDLQTLLLEEWGESPKELTWQDRELISDRCFIAEKCSHFVGRKEAVAHCKKFVEEKNTSLLIIRGEAGSGKSSLMCQLSREFADKEHAVVSIFCGNSTYSTTGWNVLQSLVYRFEQMLGITDHFGTEKHSKELDQSVSGEKNSTPTLKDWRDRLGELMGMYIFQTKKTPVILIDALDQLLQDENARNLEFLPEILPEGSVVLISCLANHRISEHLPLMRSAEEWQLPELSDQDIRDAIHGILFANRKELDKRVIEELLQKSGTGNILYLSMVLQRLIMFDTEDFAEIAALEKEMNPDDAVSNYMIRIIHELPEDLEGMCVALIDEAGERINASLVDTATDLIAASRYGLRETDLAEIFSAHDLVWDTVDFTLLKRYLAIYFMELGDGRVNFTHKSIREGLRNDTERLPEYRQWIFSHLAELKDDDPVRISEMVYHAYAADQQEFLIAYFGDIYVRHESEVLQITASAVRDICLSGGSEWFGGLAEAAGRAYAEGCIQFFLFQVDEQFIDSIEEMPISLFLMNKLRYGLEALPNVEENSEAQRDLSVSLNKVGEVFEKQGKLKKAQQKYQRAMKIFDLLEKQLGTPEAKRDLSVSLNKIGNIFERQGKFEEAQQNYQQMMEIAEQLAIQLGTPEAKRDLSVSLNNIGNIFESQGKLEEAQQNYQQAMEIDEQLAIQLGTPEAKRDLAISLDNVGDIFDRRGKFEEAQKSYKQAMEIREQLAIQLTTPEAKRDLSVSLNKIGNIFESQGKLEEAQQNYQQMMEIAEQLAIQLTTPEAKRDLSVSLNKIGNIFESQGKLEEAQQNYQQAMEIDEQLAIQLGTPEAKRDLSVSLEKVGDIFERQGKFEEAQQNYQQAMEICEQLEKQLRTSEAKRDLSVSLNNIGNIFERQGKLEEAQQNYQQAMEICEQLEKQLRTPQAKRDLSVSLNNIGNIFESQGKLEEAQQKYQQAMEIREQLAIQFTTLEAYDDLAVSHWNLGIVVLRLEIIEEAKQHFIQAATIWELLAQNTDHPVYHERYAMAKNALENF</sequence>
<feature type="domain" description="Nephrocystin 3-like N-terminal" evidence="5">
    <location>
        <begin position="267"/>
        <end position="413"/>
    </location>
</feature>
<dbReference type="RefSeq" id="WP_338094001.1">
    <property type="nucleotide sequence ID" value="NZ_JAWDKA010000004.1"/>
</dbReference>
<evidence type="ECO:0000256" key="2">
    <source>
        <dbReference type="PROSITE-ProRule" id="PRU00339"/>
    </source>
</evidence>
<gene>
    <name evidence="6" type="primary">ycf3</name>
    <name evidence="6" type="ORF">McpAg1_08040</name>
</gene>
<keyword evidence="7" id="KW-1185">Reference proteome</keyword>
<dbReference type="EMBL" id="JAWDKA010000004">
    <property type="protein sequence ID" value="MDV0441597.1"/>
    <property type="molecule type" value="Genomic_DNA"/>
</dbReference>
<dbReference type="Gene3D" id="3.40.50.300">
    <property type="entry name" value="P-loop containing nucleotide triphosphate hydrolases"/>
    <property type="match status" value="1"/>
</dbReference>
<dbReference type="SUPFAM" id="SSF52540">
    <property type="entry name" value="P-loop containing nucleoside triphosphate hydrolases"/>
    <property type="match status" value="1"/>
</dbReference>
<dbReference type="AlphaFoldDB" id="A0AAE4MCU5"/>
<evidence type="ECO:0000313" key="7">
    <source>
        <dbReference type="Proteomes" id="UP001273136"/>
    </source>
</evidence>
<comment type="caution">
    <text evidence="6">The sequence shown here is derived from an EMBL/GenBank/DDBJ whole genome shotgun (WGS) entry which is preliminary data.</text>
</comment>
<dbReference type="InterPro" id="IPR056884">
    <property type="entry name" value="NPHP3-like_N"/>
</dbReference>
<dbReference type="InterPro" id="IPR019734">
    <property type="entry name" value="TPR_rpt"/>
</dbReference>
<protein>
    <submittedName>
        <fullName evidence="6">Photosystem I assembly protein Ycf3</fullName>
    </submittedName>
</protein>
<feature type="repeat" description="TPR" evidence="2">
    <location>
        <begin position="855"/>
        <end position="888"/>
    </location>
</feature>
<dbReference type="Pfam" id="PF13176">
    <property type="entry name" value="TPR_7"/>
    <property type="match status" value="2"/>
</dbReference>
<evidence type="ECO:0000259" key="4">
    <source>
        <dbReference type="Pfam" id="PF13271"/>
    </source>
</evidence>
<reference evidence="6" key="1">
    <citation type="submission" date="2023-06" db="EMBL/GenBank/DDBJ databases">
        <title>Genome sequence of Methancorpusculaceae sp. Ag1.</title>
        <authorList>
            <person name="Protasov E."/>
            <person name="Platt K."/>
            <person name="Poehlein A."/>
            <person name="Daniel R."/>
            <person name="Brune A."/>
        </authorList>
    </citation>
    <scope>NUCLEOTIDE SEQUENCE</scope>
    <source>
        <strain evidence="6">Ag1</strain>
    </source>
</reference>
<dbReference type="Pfam" id="PF24883">
    <property type="entry name" value="NPHP3_N"/>
    <property type="match status" value="1"/>
</dbReference>
<feature type="coiled-coil region" evidence="3">
    <location>
        <begin position="1059"/>
        <end position="1126"/>
    </location>
</feature>
<dbReference type="InterPro" id="IPR027417">
    <property type="entry name" value="P-loop_NTPase"/>
</dbReference>
<feature type="repeat" description="TPR" evidence="2">
    <location>
        <begin position="902"/>
        <end position="935"/>
    </location>
</feature>
<feature type="domain" description="DUF4062" evidence="4">
    <location>
        <begin position="17"/>
        <end position="112"/>
    </location>
</feature>
<evidence type="ECO:0000313" key="6">
    <source>
        <dbReference type="EMBL" id="MDV0441597.1"/>
    </source>
</evidence>
<dbReference type="PROSITE" id="PS50005">
    <property type="entry name" value="TPR"/>
    <property type="match status" value="8"/>
</dbReference>
<feature type="repeat" description="TPR" evidence="2">
    <location>
        <begin position="1043"/>
        <end position="1076"/>
    </location>
</feature>
<dbReference type="SMART" id="SM00028">
    <property type="entry name" value="TPR"/>
    <property type="match status" value="10"/>
</dbReference>